<dbReference type="AlphaFoldDB" id="A0A915JVX6"/>
<evidence type="ECO:0000313" key="2">
    <source>
        <dbReference type="WBParaSite" id="nRc.2.0.1.t29902-RA"/>
    </source>
</evidence>
<dbReference type="WBParaSite" id="nRc.2.0.1.t29902-RA">
    <property type="protein sequence ID" value="nRc.2.0.1.t29902-RA"/>
    <property type="gene ID" value="nRc.2.0.1.g29902"/>
</dbReference>
<protein>
    <submittedName>
        <fullName evidence="2">Uncharacterized protein</fullName>
    </submittedName>
</protein>
<reference evidence="2" key="1">
    <citation type="submission" date="2022-11" db="UniProtKB">
        <authorList>
            <consortium name="WormBaseParasite"/>
        </authorList>
    </citation>
    <scope>IDENTIFICATION</scope>
</reference>
<evidence type="ECO:0000313" key="1">
    <source>
        <dbReference type="Proteomes" id="UP000887565"/>
    </source>
</evidence>
<proteinExistence type="predicted"/>
<keyword evidence="1" id="KW-1185">Reference proteome</keyword>
<name>A0A915JVX6_ROMCU</name>
<accession>A0A915JVX6</accession>
<dbReference type="Proteomes" id="UP000887565">
    <property type="component" value="Unplaced"/>
</dbReference>
<organism evidence="1 2">
    <name type="scientific">Romanomermis culicivorax</name>
    <name type="common">Nematode worm</name>
    <dbReference type="NCBI Taxonomy" id="13658"/>
    <lineage>
        <taxon>Eukaryota</taxon>
        <taxon>Metazoa</taxon>
        <taxon>Ecdysozoa</taxon>
        <taxon>Nematoda</taxon>
        <taxon>Enoplea</taxon>
        <taxon>Dorylaimia</taxon>
        <taxon>Mermithida</taxon>
        <taxon>Mermithoidea</taxon>
        <taxon>Mermithidae</taxon>
        <taxon>Romanomermis</taxon>
    </lineage>
</organism>
<sequence length="98" mass="10336">MYKTSEVRKWNPIWLGEGHCGGFGIEDTSNDPRRPSKCTAKIVAGAINGSGNSRKKSFTKLVIKLTSGTASGSKSALAGSCSNAAFKAFFLSAEPHNV</sequence>